<sequence>MPSSSVPIVSNLIAAIRLLINDRLRGKDRFDTVVLSTFTWFVLLFAYRFWKYSQRYGLHQGFEVPLKRYALNQARHIPQIRAKIDAELDKATEGLDEMVLKDVEPRNSVLPKQGKSSSELIPHMEKCAEKEHMNWKNGGQSGCVYHGGEELYEMQGKVLGMFGLSNLLHADVFTKTRQMEAEVIAMTLNLFNGKPDEGACGSVTSGGTESILLAMKAYRDWGRAERGITEPNIVIPRSAHAAFIKAGQYFGIDVRIARLNEEIMDVDLNHVETLVNKNTVAIVGSCPQFPQGVVDNIEGLSKIALEHKTNLHVDGCLGGYLLPFMEENGFPMPTRFDFRVPGVTSISCDTHKYGFAPKGTSVLMFRSTDLRKYQYSTCSEWPGGIYGTPTICGSRPAAAVAATWATLMHIGRDGYKESCKTIVSAAKHLEKGINDIEGVRVLGRPSVSVVAITCTNGVNDYDFAEWLKNNTKTHWNLNMLQMPSGVHICVTRLNAKKMDELLTDIEAGLKAEKAKLDAGVKSGTYGFDSWPGPVA</sequence>
<accession>C5KK71</accession>
<evidence type="ECO:0000256" key="9">
    <source>
        <dbReference type="ARBA" id="ARBA00022989"/>
    </source>
</evidence>
<feature type="transmembrane region" description="Helical" evidence="18">
    <location>
        <begin position="33"/>
        <end position="50"/>
    </location>
</feature>
<dbReference type="AlphaFoldDB" id="C5KK71"/>
<evidence type="ECO:0000256" key="6">
    <source>
        <dbReference type="ARBA" id="ARBA00022824"/>
    </source>
</evidence>
<dbReference type="InParanoid" id="C5KK71"/>
<evidence type="ECO:0000256" key="4">
    <source>
        <dbReference type="ARBA" id="ARBA00004991"/>
    </source>
</evidence>
<evidence type="ECO:0000256" key="12">
    <source>
        <dbReference type="ARBA" id="ARBA00023239"/>
    </source>
</evidence>
<dbReference type="Pfam" id="PF00282">
    <property type="entry name" value="Pyridoxal_deC"/>
    <property type="match status" value="1"/>
</dbReference>
<dbReference type="Gene3D" id="3.40.640.10">
    <property type="entry name" value="Type I PLP-dependent aspartate aminotransferase-like (Major domain)"/>
    <property type="match status" value="1"/>
</dbReference>
<dbReference type="InterPro" id="IPR015424">
    <property type="entry name" value="PyrdxlP-dep_Trfase"/>
</dbReference>
<evidence type="ECO:0000256" key="1">
    <source>
        <dbReference type="ARBA" id="ARBA00001933"/>
    </source>
</evidence>
<dbReference type="InterPro" id="IPR002129">
    <property type="entry name" value="PyrdxlP-dep_de-COase"/>
</dbReference>
<evidence type="ECO:0000256" key="3">
    <source>
        <dbReference type="ARBA" id="ARBA00004760"/>
    </source>
</evidence>
<evidence type="ECO:0000256" key="7">
    <source>
        <dbReference type="ARBA" id="ARBA00022898"/>
    </source>
</evidence>
<dbReference type="EC" id="4.1.2.27" evidence="14"/>
<keyword evidence="11 18" id="KW-0472">Membrane</keyword>
<keyword evidence="10" id="KW-0443">Lipid metabolism</keyword>
<dbReference type="Gene3D" id="3.90.1150.10">
    <property type="entry name" value="Aspartate Aminotransferase, domain 1"/>
    <property type="match status" value="1"/>
</dbReference>
<reference evidence="19 20" key="1">
    <citation type="submission" date="2008-07" db="EMBL/GenBank/DDBJ databases">
        <authorList>
            <person name="El-Sayed N."/>
            <person name="Caler E."/>
            <person name="Inman J."/>
            <person name="Amedeo P."/>
            <person name="Hass B."/>
            <person name="Wortman J."/>
        </authorList>
    </citation>
    <scope>NUCLEOTIDE SEQUENCE [LARGE SCALE GENOMIC DNA]</scope>
    <source>
        <strain evidence="20">ATCC 50983 / TXsc</strain>
    </source>
</reference>
<evidence type="ECO:0000256" key="18">
    <source>
        <dbReference type="SAM" id="Phobius"/>
    </source>
</evidence>
<proteinExistence type="inferred from homology"/>
<dbReference type="PANTHER" id="PTHR42735:SF6">
    <property type="entry name" value="SPHINGOSINE-1-PHOSPHATE LYASE 1"/>
    <property type="match status" value="1"/>
</dbReference>
<dbReference type="InterPro" id="IPR015421">
    <property type="entry name" value="PyrdxlP-dep_Trfase_major"/>
</dbReference>
<dbReference type="InterPro" id="IPR050477">
    <property type="entry name" value="GrpII_AminoAcid_Decarb"/>
</dbReference>
<dbReference type="OrthoDB" id="10254570at2759"/>
<evidence type="ECO:0000256" key="17">
    <source>
        <dbReference type="RuleBase" id="RU000382"/>
    </source>
</evidence>
<feature type="modified residue" description="N6-(pyridoxal phosphate)lysine" evidence="16">
    <location>
        <position position="352"/>
    </location>
</feature>
<dbReference type="InterPro" id="IPR015422">
    <property type="entry name" value="PyrdxlP-dep_Trfase_small"/>
</dbReference>
<dbReference type="SUPFAM" id="SSF53383">
    <property type="entry name" value="PLP-dependent transferases"/>
    <property type="match status" value="1"/>
</dbReference>
<evidence type="ECO:0000313" key="20">
    <source>
        <dbReference type="Proteomes" id="UP000007800"/>
    </source>
</evidence>
<dbReference type="RefSeq" id="XP_002783187.1">
    <property type="nucleotide sequence ID" value="XM_002783141.1"/>
</dbReference>
<evidence type="ECO:0000313" key="19">
    <source>
        <dbReference type="EMBL" id="EER14983.1"/>
    </source>
</evidence>
<keyword evidence="20" id="KW-1185">Reference proteome</keyword>
<comment type="similarity">
    <text evidence="13">Belongs to the group II decarboxylase family. Sphingosine-1-phosphate lyase subfamily.</text>
</comment>
<evidence type="ECO:0000256" key="15">
    <source>
        <dbReference type="ARBA" id="ARBA00042568"/>
    </source>
</evidence>
<evidence type="ECO:0000256" key="16">
    <source>
        <dbReference type="PIRSR" id="PIRSR602129-50"/>
    </source>
</evidence>
<dbReference type="EMBL" id="GG673688">
    <property type="protein sequence ID" value="EER14983.1"/>
    <property type="molecule type" value="Genomic_DNA"/>
</dbReference>
<dbReference type="Gene3D" id="6.10.140.2150">
    <property type="match status" value="1"/>
</dbReference>
<dbReference type="GeneID" id="9061867"/>
<evidence type="ECO:0000256" key="2">
    <source>
        <dbReference type="ARBA" id="ARBA00004389"/>
    </source>
</evidence>
<dbReference type="GO" id="GO:0019752">
    <property type="term" value="P:carboxylic acid metabolic process"/>
    <property type="evidence" value="ECO:0007669"/>
    <property type="project" value="InterPro"/>
</dbReference>
<keyword evidence="6" id="KW-0256">Endoplasmic reticulum</keyword>
<evidence type="ECO:0000256" key="13">
    <source>
        <dbReference type="ARBA" id="ARBA00038302"/>
    </source>
</evidence>
<evidence type="ECO:0000256" key="8">
    <source>
        <dbReference type="ARBA" id="ARBA00022919"/>
    </source>
</evidence>
<dbReference type="GO" id="GO:0005789">
    <property type="term" value="C:endoplasmic reticulum membrane"/>
    <property type="evidence" value="ECO:0007669"/>
    <property type="project" value="UniProtKB-SubCell"/>
</dbReference>
<keyword evidence="8" id="KW-0746">Sphingolipid metabolism</keyword>
<dbReference type="GO" id="GO:0030170">
    <property type="term" value="F:pyridoxal phosphate binding"/>
    <property type="evidence" value="ECO:0007669"/>
    <property type="project" value="InterPro"/>
</dbReference>
<keyword evidence="12 17" id="KW-0456">Lyase</keyword>
<dbReference type="GO" id="GO:0008117">
    <property type="term" value="F:sphinganine-1-phosphate aldolase activity"/>
    <property type="evidence" value="ECO:0007669"/>
    <property type="project" value="UniProtKB-EC"/>
</dbReference>
<keyword evidence="9 18" id="KW-1133">Transmembrane helix</keyword>
<dbReference type="GO" id="GO:0030149">
    <property type="term" value="P:sphingolipid catabolic process"/>
    <property type="evidence" value="ECO:0007669"/>
    <property type="project" value="TreeGrafter"/>
</dbReference>
<comment type="subcellular location">
    <subcellularLocation>
        <location evidence="2">Endoplasmic reticulum membrane</location>
        <topology evidence="2">Single-pass membrane protein</topology>
    </subcellularLocation>
</comment>
<keyword evidence="7 16" id="KW-0663">Pyridoxal phosphate</keyword>
<comment type="pathway">
    <text evidence="4">Sphingolipid metabolism.</text>
</comment>
<evidence type="ECO:0000256" key="5">
    <source>
        <dbReference type="ARBA" id="ARBA00022692"/>
    </source>
</evidence>
<organism evidence="20">
    <name type="scientific">Perkinsus marinus (strain ATCC 50983 / TXsc)</name>
    <dbReference type="NCBI Taxonomy" id="423536"/>
    <lineage>
        <taxon>Eukaryota</taxon>
        <taxon>Sar</taxon>
        <taxon>Alveolata</taxon>
        <taxon>Perkinsozoa</taxon>
        <taxon>Perkinsea</taxon>
        <taxon>Perkinsida</taxon>
        <taxon>Perkinsidae</taxon>
        <taxon>Perkinsus</taxon>
    </lineage>
</organism>
<evidence type="ECO:0000256" key="10">
    <source>
        <dbReference type="ARBA" id="ARBA00023098"/>
    </source>
</evidence>
<keyword evidence="5 18" id="KW-0812">Transmembrane</keyword>
<name>C5KK71_PERM5</name>
<dbReference type="Proteomes" id="UP000007800">
    <property type="component" value="Unassembled WGS sequence"/>
</dbReference>
<comment type="pathway">
    <text evidence="3">Lipid metabolism; sphingolipid metabolism.</text>
</comment>
<dbReference type="OMA" id="AFWQLRG"/>
<comment type="cofactor">
    <cofactor evidence="1 16 17">
        <name>pyridoxal 5'-phosphate</name>
        <dbReference type="ChEBI" id="CHEBI:597326"/>
    </cofactor>
</comment>
<protein>
    <recommendedName>
        <fullName evidence="14">sphinganine-1-phosphate aldolase</fullName>
        <ecNumber evidence="14">4.1.2.27</ecNumber>
    </recommendedName>
    <alternativeName>
        <fullName evidence="15">Sphingosine-1-phosphate aldolase</fullName>
    </alternativeName>
</protein>
<evidence type="ECO:0000256" key="11">
    <source>
        <dbReference type="ARBA" id="ARBA00023136"/>
    </source>
</evidence>
<gene>
    <name evidence="19" type="ORF">Pmar_PMAR023306</name>
</gene>
<dbReference type="PANTHER" id="PTHR42735">
    <property type="match status" value="1"/>
</dbReference>
<evidence type="ECO:0000256" key="14">
    <source>
        <dbReference type="ARBA" id="ARBA00038965"/>
    </source>
</evidence>
<dbReference type="FunFam" id="3.40.640.10:FF:000020">
    <property type="entry name" value="sphingosine-1-phosphate lyase 1"/>
    <property type="match status" value="1"/>
</dbReference>